<dbReference type="GO" id="GO:0048278">
    <property type="term" value="P:vesicle docking"/>
    <property type="evidence" value="ECO:0007669"/>
    <property type="project" value="TreeGrafter"/>
</dbReference>
<gene>
    <name evidence="10" type="ORF">BC938DRAFT_475466</name>
</gene>
<evidence type="ECO:0000313" key="11">
    <source>
        <dbReference type="Proteomes" id="UP000274822"/>
    </source>
</evidence>
<feature type="region of interest" description="Disordered" evidence="7">
    <location>
        <begin position="1"/>
        <end position="26"/>
    </location>
</feature>
<evidence type="ECO:0000313" key="10">
    <source>
        <dbReference type="EMBL" id="RUS21106.1"/>
    </source>
</evidence>
<feature type="transmembrane region" description="Helical" evidence="8">
    <location>
        <begin position="341"/>
        <end position="360"/>
    </location>
</feature>
<dbReference type="GO" id="GO:0006887">
    <property type="term" value="P:exocytosis"/>
    <property type="evidence" value="ECO:0007669"/>
    <property type="project" value="TreeGrafter"/>
</dbReference>
<dbReference type="GO" id="GO:0006906">
    <property type="term" value="P:vesicle fusion"/>
    <property type="evidence" value="ECO:0007669"/>
    <property type="project" value="TreeGrafter"/>
</dbReference>
<evidence type="ECO:0000256" key="4">
    <source>
        <dbReference type="ARBA" id="ARBA00022989"/>
    </source>
</evidence>
<name>A0A433PUD7_9FUNG</name>
<dbReference type="EMBL" id="RBNJ01020730">
    <property type="protein sequence ID" value="RUS21106.1"/>
    <property type="molecule type" value="Genomic_DNA"/>
</dbReference>
<dbReference type="PANTHER" id="PTHR19957">
    <property type="entry name" value="SYNTAXIN"/>
    <property type="match status" value="1"/>
</dbReference>
<dbReference type="Gene3D" id="1.20.58.70">
    <property type="match status" value="1"/>
</dbReference>
<dbReference type="InterPro" id="IPR000727">
    <property type="entry name" value="T_SNARE_dom"/>
</dbReference>
<evidence type="ECO:0000259" key="9">
    <source>
        <dbReference type="PROSITE" id="PS50192"/>
    </source>
</evidence>
<evidence type="ECO:0000256" key="1">
    <source>
        <dbReference type="ARBA" id="ARBA00004211"/>
    </source>
</evidence>
<proteinExistence type="inferred from homology"/>
<keyword evidence="4 8" id="KW-1133">Transmembrane helix</keyword>
<keyword evidence="6" id="KW-0175">Coiled coil</keyword>
<organism evidence="10 11">
    <name type="scientific">Jimgerdemannia flammicorona</name>
    <dbReference type="NCBI Taxonomy" id="994334"/>
    <lineage>
        <taxon>Eukaryota</taxon>
        <taxon>Fungi</taxon>
        <taxon>Fungi incertae sedis</taxon>
        <taxon>Mucoromycota</taxon>
        <taxon>Mucoromycotina</taxon>
        <taxon>Endogonomycetes</taxon>
        <taxon>Endogonales</taxon>
        <taxon>Endogonaceae</taxon>
        <taxon>Jimgerdemannia</taxon>
    </lineage>
</organism>
<dbReference type="SMART" id="SM00397">
    <property type="entry name" value="t_SNARE"/>
    <property type="match status" value="1"/>
</dbReference>
<keyword evidence="11" id="KW-1185">Reference proteome</keyword>
<dbReference type="GO" id="GO:0012505">
    <property type="term" value="C:endomembrane system"/>
    <property type="evidence" value="ECO:0007669"/>
    <property type="project" value="TreeGrafter"/>
</dbReference>
<evidence type="ECO:0000256" key="5">
    <source>
        <dbReference type="ARBA" id="ARBA00023136"/>
    </source>
</evidence>
<dbReference type="Gene3D" id="1.20.5.110">
    <property type="match status" value="1"/>
</dbReference>
<keyword evidence="3 8" id="KW-0812">Transmembrane</keyword>
<dbReference type="GO" id="GO:0006886">
    <property type="term" value="P:intracellular protein transport"/>
    <property type="evidence" value="ECO:0007669"/>
    <property type="project" value="TreeGrafter"/>
</dbReference>
<dbReference type="PROSITE" id="PS50192">
    <property type="entry name" value="T_SNARE"/>
    <property type="match status" value="1"/>
</dbReference>
<dbReference type="SUPFAM" id="SSF47661">
    <property type="entry name" value="t-snare proteins"/>
    <property type="match status" value="1"/>
</dbReference>
<accession>A0A433PUD7</accession>
<evidence type="ECO:0000256" key="2">
    <source>
        <dbReference type="ARBA" id="ARBA00009063"/>
    </source>
</evidence>
<comment type="similarity">
    <text evidence="2">Belongs to the syntaxin family.</text>
</comment>
<keyword evidence="5 8" id="KW-0472">Membrane</keyword>
<feature type="coiled-coil region" evidence="6">
    <location>
        <begin position="230"/>
        <end position="292"/>
    </location>
</feature>
<sequence length="368" mass="42900">MSHDRLPKFQEASAGGSGEDIEMDRVTPSPRRAKLWKKMRPIDVVRDNVVGEGSSGFLVEVDRIRAMTKDMLQKVRQIENLYTHALGEVSEAVSHRDSQQIGNIIDETSQLATQINGQLQGRRFRLDVVLLGIRLWGNRSEPRHLNRCKEFRQARSVYENLTRNLVEAMDEYQKVQVEYRVKYKLQIQRKYLIVNPEATQVELARVLDDDNRQIFSQQLSDKKRQVCTNLQDRHREIRKIEQSIAELSRLFTDSTILIKMQDEVIKEEQRHVEEVVAQLGAAEGQINRAKKNTEKARKVCPSYFTCINLSSHSLLITFCFVSHHRLSYKWHPNFPKWRWICLLLTILIIFAVVLIILFTIKPWAKPGQ</sequence>
<dbReference type="InterPro" id="IPR045242">
    <property type="entry name" value="Syntaxin"/>
</dbReference>
<protein>
    <submittedName>
        <fullName evidence="10">t-SNARE</fullName>
    </submittedName>
</protein>
<evidence type="ECO:0000256" key="6">
    <source>
        <dbReference type="SAM" id="Coils"/>
    </source>
</evidence>
<dbReference type="PANTHER" id="PTHR19957:SF307">
    <property type="entry name" value="PROTEIN SSO1-RELATED"/>
    <property type="match status" value="1"/>
</dbReference>
<feature type="coiled-coil region" evidence="6">
    <location>
        <begin position="151"/>
        <end position="178"/>
    </location>
</feature>
<dbReference type="GO" id="GO:0005886">
    <property type="term" value="C:plasma membrane"/>
    <property type="evidence" value="ECO:0007669"/>
    <property type="project" value="TreeGrafter"/>
</dbReference>
<feature type="domain" description="T-SNARE coiled-coil homology" evidence="9">
    <location>
        <begin position="227"/>
        <end position="289"/>
    </location>
</feature>
<dbReference type="SMART" id="SM00503">
    <property type="entry name" value="SynN"/>
    <property type="match status" value="1"/>
</dbReference>
<evidence type="ECO:0000256" key="3">
    <source>
        <dbReference type="ARBA" id="ARBA00022692"/>
    </source>
</evidence>
<dbReference type="Proteomes" id="UP000274822">
    <property type="component" value="Unassembled WGS sequence"/>
</dbReference>
<evidence type="ECO:0000256" key="8">
    <source>
        <dbReference type="SAM" id="Phobius"/>
    </source>
</evidence>
<evidence type="ECO:0000256" key="7">
    <source>
        <dbReference type="SAM" id="MobiDB-lite"/>
    </source>
</evidence>
<dbReference type="GO" id="GO:0000149">
    <property type="term" value="F:SNARE binding"/>
    <property type="evidence" value="ECO:0007669"/>
    <property type="project" value="TreeGrafter"/>
</dbReference>
<reference evidence="10 11" key="1">
    <citation type="journal article" date="2018" name="New Phytol.">
        <title>Phylogenomics of Endogonaceae and evolution of mycorrhizas within Mucoromycota.</title>
        <authorList>
            <person name="Chang Y."/>
            <person name="Desiro A."/>
            <person name="Na H."/>
            <person name="Sandor L."/>
            <person name="Lipzen A."/>
            <person name="Clum A."/>
            <person name="Barry K."/>
            <person name="Grigoriev I.V."/>
            <person name="Martin F.M."/>
            <person name="Stajich J.E."/>
            <person name="Smith M.E."/>
            <person name="Bonito G."/>
            <person name="Spatafora J.W."/>
        </authorList>
    </citation>
    <scope>NUCLEOTIDE SEQUENCE [LARGE SCALE GENOMIC DNA]</scope>
    <source>
        <strain evidence="10 11">AD002</strain>
    </source>
</reference>
<comment type="subcellular location">
    <subcellularLocation>
        <location evidence="1">Membrane</location>
        <topology evidence="1">Single-pass type IV membrane protein</topology>
    </subcellularLocation>
</comment>
<comment type="caution">
    <text evidence="10">The sequence shown here is derived from an EMBL/GenBank/DDBJ whole genome shotgun (WGS) entry which is preliminary data.</text>
</comment>
<feature type="transmembrane region" description="Helical" evidence="8">
    <location>
        <begin position="302"/>
        <end position="321"/>
    </location>
</feature>
<dbReference type="AlphaFoldDB" id="A0A433PUD7"/>
<dbReference type="InterPro" id="IPR006011">
    <property type="entry name" value="Syntaxin_N"/>
</dbReference>
<dbReference type="GO" id="GO:0031201">
    <property type="term" value="C:SNARE complex"/>
    <property type="evidence" value="ECO:0007669"/>
    <property type="project" value="TreeGrafter"/>
</dbReference>
<dbReference type="GO" id="GO:0005484">
    <property type="term" value="F:SNAP receptor activity"/>
    <property type="evidence" value="ECO:0007669"/>
    <property type="project" value="TreeGrafter"/>
</dbReference>
<dbReference type="InterPro" id="IPR010989">
    <property type="entry name" value="SNARE"/>
</dbReference>
<dbReference type="Pfam" id="PF00804">
    <property type="entry name" value="Syntaxin"/>
    <property type="match status" value="1"/>
</dbReference>